<dbReference type="InterPro" id="IPR011419">
    <property type="entry name" value="ATP12_ATP_synth-F1-assembly"/>
</dbReference>
<dbReference type="Gene3D" id="3.30.2180.10">
    <property type="entry name" value="ATP12-like"/>
    <property type="match status" value="1"/>
</dbReference>
<accession>A0A6A7XZS6</accession>
<comment type="caution">
    <text evidence="5">The sequence shown here is derived from an EMBL/GenBank/DDBJ whole genome shotgun (WGS) entry which is preliminary data.</text>
</comment>
<feature type="compositionally biased region" description="Basic and acidic residues" evidence="4">
    <location>
        <begin position="1"/>
        <end position="18"/>
    </location>
</feature>
<dbReference type="Proteomes" id="UP000332515">
    <property type="component" value="Unassembled WGS sequence"/>
</dbReference>
<dbReference type="AlphaFoldDB" id="A0A6A7XZS6"/>
<dbReference type="PANTHER" id="PTHR21013:SF10">
    <property type="entry name" value="ATP SYNTHASE MITOCHONDRIAL F1 COMPLEX ASSEMBLY FACTOR 2"/>
    <property type="match status" value="1"/>
</dbReference>
<dbReference type="EMBL" id="VWNA01000001">
    <property type="protein sequence ID" value="MQT11836.1"/>
    <property type="molecule type" value="Genomic_DNA"/>
</dbReference>
<dbReference type="Pfam" id="PF07542">
    <property type="entry name" value="ATP12"/>
    <property type="match status" value="1"/>
</dbReference>
<reference evidence="5 6" key="1">
    <citation type="submission" date="2019-09" db="EMBL/GenBank/DDBJ databases">
        <title>Segnochrobactrum spirostomi gen. nov., sp. nov., isolated from the ciliate Spirostomum cf. yagiui and description of a novel family, Segnochrobactraceae fam. nov. within the order Rhizobiales of the class Alphaproteobacteria.</title>
        <authorList>
            <person name="Akter S."/>
            <person name="Shazib S.U.A."/>
            <person name="Shin M.K."/>
        </authorList>
    </citation>
    <scope>NUCLEOTIDE SEQUENCE [LARGE SCALE GENOMIC DNA]</scope>
    <source>
        <strain evidence="5 6">Sp-1</strain>
    </source>
</reference>
<sequence>MRDFLENFDRTSEDDPVRKAQTLSRQPLPRRFYKTVAVAEHGDGFAPTLDGRPALTPGRTPLVLPTRDLADLAAAEWAAQGENIDPATMPLTRLANAAIDAVAAGIEPVRAAAARYAGSDLLFYRADSPDSLVARQTAIWDPVLAWVEDAFGARFSIVAGVMPVAQPDESIAAIAAAVPASPALLVAAFHSLTTLTGSVLLALAVLHGRLAVEEAWAAASLDEDWNMELWGSDREALQRRAYRGREAEAAARVMAAFRAA</sequence>
<protein>
    <submittedName>
        <fullName evidence="5">ATPase</fullName>
    </submittedName>
</protein>
<keyword evidence="6" id="KW-1185">Reference proteome</keyword>
<dbReference type="InterPro" id="IPR023335">
    <property type="entry name" value="ATP12_ortho_dom_sf"/>
</dbReference>
<evidence type="ECO:0000256" key="1">
    <source>
        <dbReference type="ARBA" id="ARBA00008231"/>
    </source>
</evidence>
<feature type="region of interest" description="Disordered" evidence="4">
    <location>
        <begin position="1"/>
        <end position="20"/>
    </location>
</feature>
<keyword evidence="2" id="KW-0809">Transit peptide</keyword>
<organism evidence="5 6">
    <name type="scientific">Segnochrobactrum spirostomi</name>
    <dbReference type="NCBI Taxonomy" id="2608987"/>
    <lineage>
        <taxon>Bacteria</taxon>
        <taxon>Pseudomonadati</taxon>
        <taxon>Pseudomonadota</taxon>
        <taxon>Alphaproteobacteria</taxon>
        <taxon>Hyphomicrobiales</taxon>
        <taxon>Segnochrobactraceae</taxon>
        <taxon>Segnochrobactrum</taxon>
    </lineage>
</organism>
<keyword evidence="3" id="KW-0143">Chaperone</keyword>
<evidence type="ECO:0000256" key="2">
    <source>
        <dbReference type="ARBA" id="ARBA00022946"/>
    </source>
</evidence>
<gene>
    <name evidence="5" type="ORF">F0357_03925</name>
</gene>
<dbReference type="SUPFAM" id="SSF160909">
    <property type="entry name" value="ATP12-like"/>
    <property type="match status" value="1"/>
</dbReference>
<dbReference type="RefSeq" id="WP_153478990.1">
    <property type="nucleotide sequence ID" value="NZ_VWNA01000001.1"/>
</dbReference>
<comment type="similarity">
    <text evidence="1">Belongs to the ATP12 family.</text>
</comment>
<dbReference type="GO" id="GO:0043461">
    <property type="term" value="P:proton-transporting ATP synthase complex assembly"/>
    <property type="evidence" value="ECO:0007669"/>
    <property type="project" value="InterPro"/>
</dbReference>
<proteinExistence type="inferred from homology"/>
<dbReference type="Gene3D" id="1.10.3580.10">
    <property type="entry name" value="ATP12 ATPase"/>
    <property type="match status" value="1"/>
</dbReference>
<dbReference type="PANTHER" id="PTHR21013">
    <property type="entry name" value="ATP SYNTHASE MITOCHONDRIAL F1 COMPLEX ASSEMBLY FACTOR 2/ATP12 PROTEIN, MITOCHONDRIAL PRECURSOR"/>
    <property type="match status" value="1"/>
</dbReference>
<name>A0A6A7XZS6_9HYPH</name>
<evidence type="ECO:0000313" key="5">
    <source>
        <dbReference type="EMBL" id="MQT11836.1"/>
    </source>
</evidence>
<evidence type="ECO:0000256" key="3">
    <source>
        <dbReference type="ARBA" id="ARBA00023186"/>
    </source>
</evidence>
<evidence type="ECO:0000256" key="4">
    <source>
        <dbReference type="SAM" id="MobiDB-lite"/>
    </source>
</evidence>
<dbReference type="InterPro" id="IPR042272">
    <property type="entry name" value="ATP12_ATP_synth-F1-assembly_N"/>
</dbReference>
<evidence type="ECO:0000313" key="6">
    <source>
        <dbReference type="Proteomes" id="UP000332515"/>
    </source>
</evidence>